<sequence length="75" mass="8383">MSVFDSIQKAESEAFRYKKRACRLRKRIVALKKALQEIADGLVGLAGNRDCPDECGACEEKIEIAQKALKRGKND</sequence>
<protein>
    <submittedName>
        <fullName evidence="1">Uncharacterized protein</fullName>
    </submittedName>
</protein>
<gene>
    <name evidence="1" type="ORF">TM448B06007_0005</name>
</gene>
<name>A0A6M3Y1H1_9ZZZZ</name>
<accession>A0A6M3Y1H1</accession>
<proteinExistence type="predicted"/>
<evidence type="ECO:0000313" key="1">
    <source>
        <dbReference type="EMBL" id="QJI04079.1"/>
    </source>
</evidence>
<reference evidence="1" key="1">
    <citation type="submission" date="2020-03" db="EMBL/GenBank/DDBJ databases">
        <title>The deep terrestrial virosphere.</title>
        <authorList>
            <person name="Holmfeldt K."/>
            <person name="Nilsson E."/>
            <person name="Simone D."/>
            <person name="Lopez-Fernandez M."/>
            <person name="Wu X."/>
            <person name="de Brujin I."/>
            <person name="Lundin D."/>
            <person name="Andersson A."/>
            <person name="Bertilsson S."/>
            <person name="Dopson M."/>
        </authorList>
    </citation>
    <scope>NUCLEOTIDE SEQUENCE</scope>
    <source>
        <strain evidence="1">TM448B06007</strain>
    </source>
</reference>
<organism evidence="1">
    <name type="scientific">viral metagenome</name>
    <dbReference type="NCBI Taxonomy" id="1070528"/>
    <lineage>
        <taxon>unclassified sequences</taxon>
        <taxon>metagenomes</taxon>
        <taxon>organismal metagenomes</taxon>
    </lineage>
</organism>
<dbReference type="EMBL" id="MT145146">
    <property type="protein sequence ID" value="QJI04079.1"/>
    <property type="molecule type" value="Genomic_DNA"/>
</dbReference>
<dbReference type="AlphaFoldDB" id="A0A6M3Y1H1"/>